<evidence type="ECO:0000256" key="5">
    <source>
        <dbReference type="ARBA" id="ARBA00022840"/>
    </source>
</evidence>
<proteinExistence type="predicted"/>
<dbReference type="InterPro" id="IPR027417">
    <property type="entry name" value="P-loop_NTPase"/>
</dbReference>
<evidence type="ECO:0000256" key="4">
    <source>
        <dbReference type="ARBA" id="ARBA00022806"/>
    </source>
</evidence>
<evidence type="ECO:0000256" key="6">
    <source>
        <dbReference type="ARBA" id="ARBA00047984"/>
    </source>
</evidence>
<dbReference type="GO" id="GO:0016787">
    <property type="term" value="F:hydrolase activity"/>
    <property type="evidence" value="ECO:0007669"/>
    <property type="project" value="UniProtKB-KW"/>
</dbReference>
<evidence type="ECO:0000259" key="7">
    <source>
        <dbReference type="PROSITE" id="PS51194"/>
    </source>
</evidence>
<dbReference type="AlphaFoldDB" id="Q4THT6"/>
<dbReference type="EMBL" id="CAAE01002682">
    <property type="protein sequence ID" value="CAF87546.1"/>
    <property type="molecule type" value="Genomic_DNA"/>
</dbReference>
<sequence>VIVMSATMDVDLFSEYFNKSPVLYLEGRQHPIQIYYTKQPQSDYLHAALVTIFQIHQEAPPSHDILVFMTGQEEIEALARTCRDIAKHLPDSCGPMAVVPLYASLPPLQQLRVFQPAPKVKGSGGQSSEGRRVSAAPFWALCSYWFLPESVESVLLFQGCRKIILSTNIAETSVTISRIKYVIDTGMVKAKRFNPASGLEVLAVQRVSKAQAWQRAGRAGREDSGCCYRLYTEEEFDGLVPMTVPEIQRCNLAGVMLQLMALGIPDVMNFDFMSKPSPGKDAGLFGLPRPLGTRSRSNRFFRVCLEAVHSAVEHLELLGAVERKDGQVQLTALGRKMASFPLEPRYAKVNQRFPTQQRFLTGCPVCVCACSHTHTHTGPRFVVTRPATFCRRSCCPPTTPVPRRS</sequence>
<dbReference type="GO" id="GO:0005524">
    <property type="term" value="F:ATP binding"/>
    <property type="evidence" value="ECO:0007669"/>
    <property type="project" value="UniProtKB-KW"/>
</dbReference>
<dbReference type="Gene3D" id="1.10.10.2130">
    <property type="entry name" value="DEAH helicase family, winged-helix domain"/>
    <property type="match status" value="1"/>
</dbReference>
<dbReference type="SUPFAM" id="SSF52540">
    <property type="entry name" value="P-loop containing nucleoside triphosphate hydrolases"/>
    <property type="match status" value="1"/>
</dbReference>
<dbReference type="Pfam" id="PF00271">
    <property type="entry name" value="Helicase_C"/>
    <property type="match status" value="1"/>
</dbReference>
<dbReference type="FunFam" id="3.40.50.300:FF:002859">
    <property type="entry name" value="putative pre-mRNA-splicing factor ATP-dependent RNA helicase DHX16 isoform X1"/>
    <property type="match status" value="1"/>
</dbReference>
<dbReference type="Gene3D" id="3.40.50.300">
    <property type="entry name" value="P-loop containing nucleotide triphosphate hydrolases"/>
    <property type="match status" value="2"/>
</dbReference>
<dbReference type="InterPro" id="IPR042035">
    <property type="entry name" value="DEAH_win-hel_dom"/>
</dbReference>
<dbReference type="InterPro" id="IPR001650">
    <property type="entry name" value="Helicase_C-like"/>
</dbReference>
<feature type="non-terminal residue" evidence="8">
    <location>
        <position position="1"/>
    </location>
</feature>
<evidence type="ECO:0000256" key="3">
    <source>
        <dbReference type="ARBA" id="ARBA00022801"/>
    </source>
</evidence>
<gene>
    <name evidence="8" type="ORF">GSTENG00000384001</name>
</gene>
<dbReference type="SMART" id="SM00490">
    <property type="entry name" value="HELICc"/>
    <property type="match status" value="1"/>
</dbReference>
<evidence type="ECO:0000256" key="2">
    <source>
        <dbReference type="ARBA" id="ARBA00022741"/>
    </source>
</evidence>
<keyword evidence="2" id="KW-0547">Nucleotide-binding</keyword>
<dbReference type="GO" id="GO:0045943">
    <property type="term" value="P:positive regulation of transcription by RNA polymerase I"/>
    <property type="evidence" value="ECO:0007669"/>
    <property type="project" value="TreeGrafter"/>
</dbReference>
<keyword evidence="4" id="KW-0347">Helicase</keyword>
<evidence type="ECO:0000313" key="8">
    <source>
        <dbReference type="EMBL" id="CAF87546.1"/>
    </source>
</evidence>
<dbReference type="GO" id="GO:0003725">
    <property type="term" value="F:double-stranded RNA binding"/>
    <property type="evidence" value="ECO:0007669"/>
    <property type="project" value="TreeGrafter"/>
</dbReference>
<name>Q4THT6_TETNG</name>
<dbReference type="CDD" id="cd18791">
    <property type="entry name" value="SF2_C_RHA"/>
    <property type="match status" value="1"/>
</dbReference>
<dbReference type="KEGG" id="tng:GSTEN00000384G001"/>
<keyword evidence="3" id="KW-0378">Hydrolase</keyword>
<dbReference type="FunFam" id="1.10.10.2130:FF:000001">
    <property type="entry name" value="Pre-mRNA-splicing factor ATP-dependent RNA helicase"/>
    <property type="match status" value="1"/>
</dbReference>
<dbReference type="EC" id="3.6.4.13" evidence="1"/>
<dbReference type="InterPro" id="IPR048333">
    <property type="entry name" value="HA2_WH"/>
</dbReference>
<evidence type="ECO:0000256" key="1">
    <source>
        <dbReference type="ARBA" id="ARBA00012552"/>
    </source>
</evidence>
<dbReference type="PANTHER" id="PTHR18934">
    <property type="entry name" value="ATP-DEPENDENT RNA HELICASE"/>
    <property type="match status" value="1"/>
</dbReference>
<comment type="catalytic activity">
    <reaction evidence="6">
        <text>ATP + H2O = ADP + phosphate + H(+)</text>
        <dbReference type="Rhea" id="RHEA:13065"/>
        <dbReference type="ChEBI" id="CHEBI:15377"/>
        <dbReference type="ChEBI" id="CHEBI:15378"/>
        <dbReference type="ChEBI" id="CHEBI:30616"/>
        <dbReference type="ChEBI" id="CHEBI:43474"/>
        <dbReference type="ChEBI" id="CHEBI:456216"/>
        <dbReference type="EC" id="3.6.4.13"/>
    </reaction>
</comment>
<dbReference type="GO" id="GO:0005730">
    <property type="term" value="C:nucleolus"/>
    <property type="evidence" value="ECO:0007669"/>
    <property type="project" value="TreeGrafter"/>
</dbReference>
<dbReference type="GO" id="GO:0003724">
    <property type="term" value="F:RNA helicase activity"/>
    <property type="evidence" value="ECO:0007669"/>
    <property type="project" value="UniProtKB-EC"/>
</dbReference>
<dbReference type="PANTHER" id="PTHR18934:SF118">
    <property type="entry name" value="ATP-DEPENDENT RNA HELICASE DHX33"/>
    <property type="match status" value="1"/>
</dbReference>
<organism evidence="8">
    <name type="scientific">Tetraodon nigroviridis</name>
    <name type="common">Spotted green pufferfish</name>
    <name type="synonym">Chelonodon nigroviridis</name>
    <dbReference type="NCBI Taxonomy" id="99883"/>
    <lineage>
        <taxon>Eukaryota</taxon>
        <taxon>Metazoa</taxon>
        <taxon>Chordata</taxon>
        <taxon>Craniata</taxon>
        <taxon>Vertebrata</taxon>
        <taxon>Euteleostomi</taxon>
        <taxon>Actinopterygii</taxon>
        <taxon>Neopterygii</taxon>
        <taxon>Teleostei</taxon>
        <taxon>Neoteleostei</taxon>
        <taxon>Acanthomorphata</taxon>
        <taxon>Eupercaria</taxon>
        <taxon>Tetraodontiformes</taxon>
        <taxon>Tetradontoidea</taxon>
        <taxon>Tetraodontidae</taxon>
        <taxon>Tetraodon</taxon>
    </lineage>
</organism>
<feature type="domain" description="Helicase C-terminal" evidence="7">
    <location>
        <begin position="51"/>
        <end position="263"/>
    </location>
</feature>
<keyword evidence="5" id="KW-0067">ATP-binding</keyword>
<accession>Q4THT6</accession>
<dbReference type="OrthoDB" id="10253254at2759"/>
<dbReference type="Pfam" id="PF04408">
    <property type="entry name" value="WHD_HA2"/>
    <property type="match status" value="1"/>
</dbReference>
<comment type="caution">
    <text evidence="8">The sequence shown here is derived from an EMBL/GenBank/DDBJ whole genome shotgun (WGS) entry which is preliminary data.</text>
</comment>
<reference evidence="8" key="2">
    <citation type="submission" date="2004-02" db="EMBL/GenBank/DDBJ databases">
        <authorList>
            <consortium name="Genoscope"/>
            <consortium name="Whitehead Institute Centre for Genome Research"/>
        </authorList>
    </citation>
    <scope>NUCLEOTIDE SEQUENCE</scope>
</reference>
<protein>
    <recommendedName>
        <fullName evidence="1">RNA helicase</fullName>
        <ecNumber evidence="1">3.6.4.13</ecNumber>
    </recommendedName>
</protein>
<dbReference type="PROSITE" id="PS51194">
    <property type="entry name" value="HELICASE_CTER"/>
    <property type="match status" value="1"/>
</dbReference>
<reference evidence="8" key="1">
    <citation type="journal article" date="2004" name="Nature">
        <title>Genome duplication in the teleost fish Tetraodon nigroviridis reveals the early vertebrate proto-karyotype.</title>
        <authorList>
            <person name="Jaillon O."/>
            <person name="Aury J.-M."/>
            <person name="Brunet F."/>
            <person name="Petit J.-L."/>
            <person name="Stange-Thomann N."/>
            <person name="Mauceli E."/>
            <person name="Bouneau L."/>
            <person name="Fischer C."/>
            <person name="Ozouf-Costaz C."/>
            <person name="Bernot A."/>
            <person name="Nicaud S."/>
            <person name="Jaffe D."/>
            <person name="Fisher S."/>
            <person name="Lutfalla G."/>
            <person name="Dossat C."/>
            <person name="Segurens B."/>
            <person name="Dasilva C."/>
            <person name="Salanoubat M."/>
            <person name="Levy M."/>
            <person name="Boudet N."/>
            <person name="Castellano S."/>
            <person name="Anthouard V."/>
            <person name="Jubin C."/>
            <person name="Castelli V."/>
            <person name="Katinka M."/>
            <person name="Vacherie B."/>
            <person name="Biemont C."/>
            <person name="Skalli Z."/>
            <person name="Cattolico L."/>
            <person name="Poulain J."/>
            <person name="De Berardinis V."/>
            <person name="Cruaud C."/>
            <person name="Duprat S."/>
            <person name="Brottier P."/>
            <person name="Coutanceau J.-P."/>
            <person name="Gouzy J."/>
            <person name="Parra G."/>
            <person name="Lardier G."/>
            <person name="Chapple C."/>
            <person name="McKernan K.J."/>
            <person name="McEwan P."/>
            <person name="Bosak S."/>
            <person name="Kellis M."/>
            <person name="Volff J.-N."/>
            <person name="Guigo R."/>
            <person name="Zody M.C."/>
            <person name="Mesirov J."/>
            <person name="Lindblad-Toh K."/>
            <person name="Birren B."/>
            <person name="Nusbaum C."/>
            <person name="Kahn D."/>
            <person name="Robinson-Rechavi M."/>
            <person name="Laudet V."/>
            <person name="Schachter V."/>
            <person name="Quetier F."/>
            <person name="Saurin W."/>
            <person name="Scarpelli C."/>
            <person name="Wincker P."/>
            <person name="Lander E.S."/>
            <person name="Weissenbach J."/>
            <person name="Roest Crollius H."/>
        </authorList>
    </citation>
    <scope>NUCLEOTIDE SEQUENCE [LARGE SCALE GENOMIC DNA]</scope>
</reference>